<organism evidence="2 3">
    <name type="scientific">Morus notabilis</name>
    <dbReference type="NCBI Taxonomy" id="981085"/>
    <lineage>
        <taxon>Eukaryota</taxon>
        <taxon>Viridiplantae</taxon>
        <taxon>Streptophyta</taxon>
        <taxon>Embryophyta</taxon>
        <taxon>Tracheophyta</taxon>
        <taxon>Spermatophyta</taxon>
        <taxon>Magnoliopsida</taxon>
        <taxon>eudicotyledons</taxon>
        <taxon>Gunneridae</taxon>
        <taxon>Pentapetalae</taxon>
        <taxon>rosids</taxon>
        <taxon>fabids</taxon>
        <taxon>Rosales</taxon>
        <taxon>Moraceae</taxon>
        <taxon>Moreae</taxon>
        <taxon>Morus</taxon>
    </lineage>
</organism>
<proteinExistence type="predicted"/>
<keyword evidence="3" id="KW-1185">Reference proteome</keyword>
<gene>
    <name evidence="2" type="ORF">L484_013446</name>
</gene>
<feature type="compositionally biased region" description="Polar residues" evidence="1">
    <location>
        <begin position="7"/>
        <end position="17"/>
    </location>
</feature>
<reference evidence="3" key="1">
    <citation type="submission" date="2013-01" db="EMBL/GenBank/DDBJ databases">
        <title>Draft Genome Sequence of a Mulberry Tree, Morus notabilis C.K. Schneid.</title>
        <authorList>
            <person name="He N."/>
            <person name="Zhao S."/>
        </authorList>
    </citation>
    <scope>NUCLEOTIDE SEQUENCE</scope>
</reference>
<feature type="region of interest" description="Disordered" evidence="1">
    <location>
        <begin position="1"/>
        <end position="31"/>
    </location>
</feature>
<accession>W9QZC3</accession>
<evidence type="ECO:0000256" key="1">
    <source>
        <dbReference type="SAM" id="MobiDB-lite"/>
    </source>
</evidence>
<dbReference type="STRING" id="981085.W9QZC3"/>
<dbReference type="eggNOG" id="ENOG502QV0I">
    <property type="taxonomic scope" value="Eukaryota"/>
</dbReference>
<dbReference type="EMBL" id="KE343446">
    <property type="protein sequence ID" value="EXB29672.1"/>
    <property type="molecule type" value="Genomic_DNA"/>
</dbReference>
<name>W9QZC3_9ROSA</name>
<dbReference type="AlphaFoldDB" id="W9QZC3"/>
<dbReference type="PANTHER" id="PTHR31923">
    <property type="entry name" value="BSD DOMAIN-CONTAINING PROTEIN"/>
    <property type="match status" value="1"/>
</dbReference>
<dbReference type="PANTHER" id="PTHR31923:SF9">
    <property type="entry name" value="BSD DOMAIN-CONTAINING PROTEIN"/>
    <property type="match status" value="1"/>
</dbReference>
<dbReference type="Proteomes" id="UP000030645">
    <property type="component" value="Unassembled WGS sequence"/>
</dbReference>
<sequence>MSWLFKSLQSHDPQQSTPASPASSPAGVKEDLSAIGQTISRQLCGVATFLAPPPATADDSPGLEAESEALIGIQNDLAEIGRSFKSGLTLLFSNSNRAVSEISRFASNFLQFQDKSPIEEDEKKGEEEEDEDEDGVLGITHEVLQFMTFIWVFTSVFIHIS</sequence>
<feature type="region of interest" description="Disordered" evidence="1">
    <location>
        <begin position="116"/>
        <end position="135"/>
    </location>
</feature>
<protein>
    <submittedName>
        <fullName evidence="2">Uncharacterized protein</fullName>
    </submittedName>
</protein>
<evidence type="ECO:0000313" key="3">
    <source>
        <dbReference type="Proteomes" id="UP000030645"/>
    </source>
</evidence>
<evidence type="ECO:0000313" key="2">
    <source>
        <dbReference type="EMBL" id="EXB29672.1"/>
    </source>
</evidence>
<feature type="compositionally biased region" description="Basic and acidic residues" evidence="1">
    <location>
        <begin position="116"/>
        <end position="126"/>
    </location>
</feature>